<comment type="catalytic activity">
    <reaction evidence="8">
        <text>5-phospho-alpha-D-ribose 1-diphosphate + nicotinate + ATP + H2O = nicotinate beta-D-ribonucleotide + ADP + phosphate + diphosphate</text>
        <dbReference type="Rhea" id="RHEA:36163"/>
        <dbReference type="ChEBI" id="CHEBI:15377"/>
        <dbReference type="ChEBI" id="CHEBI:30616"/>
        <dbReference type="ChEBI" id="CHEBI:32544"/>
        <dbReference type="ChEBI" id="CHEBI:33019"/>
        <dbReference type="ChEBI" id="CHEBI:43474"/>
        <dbReference type="ChEBI" id="CHEBI:57502"/>
        <dbReference type="ChEBI" id="CHEBI:58017"/>
        <dbReference type="ChEBI" id="CHEBI:456216"/>
        <dbReference type="EC" id="6.3.4.21"/>
    </reaction>
</comment>
<keyword evidence="5" id="KW-0662">Pyridine nucleotide biosynthesis</keyword>
<dbReference type="Proteomes" id="UP000005439">
    <property type="component" value="Chromosome"/>
</dbReference>
<evidence type="ECO:0000259" key="9">
    <source>
        <dbReference type="Pfam" id="PF01729"/>
    </source>
</evidence>
<evidence type="ECO:0000259" key="10">
    <source>
        <dbReference type="Pfam" id="PF02749"/>
    </source>
</evidence>
<dbReference type="SUPFAM" id="SSF51690">
    <property type="entry name" value="Nicotinate/Quinolinate PRTase C-terminal domain-like"/>
    <property type="match status" value="1"/>
</dbReference>
<accession>G8TZL5</accession>
<evidence type="ECO:0000313" key="12">
    <source>
        <dbReference type="Proteomes" id="UP000005439"/>
    </source>
</evidence>
<dbReference type="AlphaFoldDB" id="G8TZL5"/>
<dbReference type="GO" id="GO:0004514">
    <property type="term" value="F:nicotinate-nucleotide diphosphorylase (carboxylating) activity"/>
    <property type="evidence" value="ECO:0007669"/>
    <property type="project" value="UniProtKB-EC"/>
</dbReference>
<dbReference type="Pfam" id="PF01729">
    <property type="entry name" value="QRPTase_C"/>
    <property type="match status" value="1"/>
</dbReference>
<gene>
    <name evidence="11" type="ordered locus">Sulac_1762</name>
</gene>
<dbReference type="EMBL" id="CP003179">
    <property type="protein sequence ID" value="AEW05255.1"/>
    <property type="molecule type" value="Genomic_DNA"/>
</dbReference>
<dbReference type="PATRIC" id="fig|679936.5.peg.1826"/>
<organism evidence="11 12">
    <name type="scientific">Sulfobacillus acidophilus (strain ATCC 700253 / DSM 10332 / NAL)</name>
    <dbReference type="NCBI Taxonomy" id="679936"/>
    <lineage>
        <taxon>Bacteria</taxon>
        <taxon>Bacillati</taxon>
        <taxon>Bacillota</taxon>
        <taxon>Clostridia</taxon>
        <taxon>Eubacteriales</taxon>
        <taxon>Clostridiales Family XVII. Incertae Sedis</taxon>
        <taxon>Sulfobacillus</taxon>
    </lineage>
</organism>
<dbReference type="UniPathway" id="UPA00253">
    <property type="reaction ID" value="UER00457"/>
</dbReference>
<feature type="domain" description="Quinolinate phosphoribosyl transferase C-terminal" evidence="9">
    <location>
        <begin position="118"/>
        <end position="306"/>
    </location>
</feature>
<dbReference type="InterPro" id="IPR037128">
    <property type="entry name" value="Quinolinate_PRibosylTase_N_sf"/>
</dbReference>
<evidence type="ECO:0000256" key="4">
    <source>
        <dbReference type="ARBA" id="ARBA00022598"/>
    </source>
</evidence>
<dbReference type="PIRSF" id="PIRSF000484">
    <property type="entry name" value="NAPRT"/>
    <property type="match status" value="1"/>
</dbReference>
<comment type="pathway">
    <text evidence="1">Cofactor biosynthesis; NAD(+) biosynthesis; nicotinate D-ribonucleotide from nicotinate: step 1/1.</text>
</comment>
<reference evidence="11 12" key="2">
    <citation type="journal article" date="2012" name="Stand. Genomic Sci.">
        <title>Complete genome sequence of the moderately thermophilic mineral-sulfide-oxidizing firmicute Sulfobacillus acidophilus type strain (NAL(T)).</title>
        <authorList>
            <person name="Anderson I."/>
            <person name="Chertkov O."/>
            <person name="Chen A."/>
            <person name="Saunders E."/>
            <person name="Lapidus A."/>
            <person name="Nolan M."/>
            <person name="Lucas S."/>
            <person name="Hammon N."/>
            <person name="Deshpande S."/>
            <person name="Cheng J.F."/>
            <person name="Han C."/>
            <person name="Tapia R."/>
            <person name="Goodwin L.A."/>
            <person name="Pitluck S."/>
            <person name="Liolios K."/>
            <person name="Pagani I."/>
            <person name="Ivanova N."/>
            <person name="Mikhailova N."/>
            <person name="Pati A."/>
            <person name="Palaniappan K."/>
            <person name="Land M."/>
            <person name="Pan C."/>
            <person name="Rohde M."/>
            <person name="Pukall R."/>
            <person name="Goker M."/>
            <person name="Detter J.C."/>
            <person name="Woyke T."/>
            <person name="Bristow J."/>
            <person name="Eisen J.A."/>
            <person name="Markowitz V."/>
            <person name="Hugenholtz P."/>
            <person name="Kyrpides N.C."/>
            <person name="Klenk H.P."/>
            <person name="Mavromatis K."/>
        </authorList>
    </citation>
    <scope>NUCLEOTIDE SEQUENCE [LARGE SCALE GENOMIC DNA]</scope>
    <source>
        <strain evidence="12">ATCC 700253 / DSM 10332 / NAL</strain>
    </source>
</reference>
<dbReference type="InterPro" id="IPR053190">
    <property type="entry name" value="NAPRTase-like"/>
</dbReference>
<evidence type="ECO:0000256" key="6">
    <source>
        <dbReference type="ARBA" id="ARBA00022679"/>
    </source>
</evidence>
<evidence type="ECO:0000256" key="7">
    <source>
        <dbReference type="ARBA" id="ARBA00047445"/>
    </source>
</evidence>
<dbReference type="GO" id="GO:0009435">
    <property type="term" value="P:NAD+ biosynthetic process"/>
    <property type="evidence" value="ECO:0007669"/>
    <property type="project" value="UniProtKB-UniPathway"/>
</dbReference>
<dbReference type="Gene3D" id="3.20.20.70">
    <property type="entry name" value="Aldolase class I"/>
    <property type="match status" value="1"/>
</dbReference>
<protein>
    <recommendedName>
        <fullName evidence="2">nicotinate phosphoribosyltransferase</fullName>
        <ecNumber evidence="2">6.3.4.21</ecNumber>
    </recommendedName>
</protein>
<keyword evidence="12" id="KW-1185">Reference proteome</keyword>
<evidence type="ECO:0000256" key="8">
    <source>
        <dbReference type="ARBA" id="ARBA00048668"/>
    </source>
</evidence>
<evidence type="ECO:0000256" key="5">
    <source>
        <dbReference type="ARBA" id="ARBA00022642"/>
    </source>
</evidence>
<comment type="catalytic activity">
    <reaction evidence="7">
        <text>nicotinate beta-D-ribonucleotide + CO2 + diphosphate = quinolinate + 5-phospho-alpha-D-ribose 1-diphosphate + 2 H(+)</text>
        <dbReference type="Rhea" id="RHEA:12733"/>
        <dbReference type="ChEBI" id="CHEBI:15378"/>
        <dbReference type="ChEBI" id="CHEBI:16526"/>
        <dbReference type="ChEBI" id="CHEBI:29959"/>
        <dbReference type="ChEBI" id="CHEBI:33019"/>
        <dbReference type="ChEBI" id="CHEBI:57502"/>
        <dbReference type="ChEBI" id="CHEBI:58017"/>
        <dbReference type="EC" id="2.4.2.19"/>
    </reaction>
</comment>
<reference evidence="12" key="1">
    <citation type="submission" date="2011-12" db="EMBL/GenBank/DDBJ databases">
        <title>The complete genome of chromosome of Sulfobacillus acidophilus DSM 10332.</title>
        <authorList>
            <person name="Lucas S."/>
            <person name="Han J."/>
            <person name="Lapidus A."/>
            <person name="Bruce D."/>
            <person name="Goodwin L."/>
            <person name="Pitluck S."/>
            <person name="Peters L."/>
            <person name="Kyrpides N."/>
            <person name="Mavromatis K."/>
            <person name="Ivanova N."/>
            <person name="Mikhailova N."/>
            <person name="Chertkov O."/>
            <person name="Saunders E."/>
            <person name="Detter J.C."/>
            <person name="Tapia R."/>
            <person name="Han C."/>
            <person name="Land M."/>
            <person name="Hauser L."/>
            <person name="Markowitz V."/>
            <person name="Cheng J.-F."/>
            <person name="Hugenholtz P."/>
            <person name="Woyke T."/>
            <person name="Wu D."/>
            <person name="Pukall R."/>
            <person name="Gehrich-Schroeter G."/>
            <person name="Schneider S."/>
            <person name="Klenk H.-P."/>
            <person name="Eisen J.A."/>
        </authorList>
    </citation>
    <scope>NUCLEOTIDE SEQUENCE [LARGE SCALE GENOMIC DNA]</scope>
    <source>
        <strain evidence="12">ATCC 700253 / DSM 10332 / NAL</strain>
    </source>
</reference>
<keyword evidence="3" id="KW-0597">Phosphoprotein</keyword>
<keyword evidence="4" id="KW-0436">Ligase</keyword>
<dbReference type="Pfam" id="PF02749">
    <property type="entry name" value="QRPTase_N"/>
    <property type="match status" value="1"/>
</dbReference>
<evidence type="ECO:0000256" key="3">
    <source>
        <dbReference type="ARBA" id="ARBA00022553"/>
    </source>
</evidence>
<proteinExistence type="predicted"/>
<feature type="domain" description="Quinolinate phosphoribosyl transferase N-terminal" evidence="10">
    <location>
        <begin position="26"/>
        <end position="115"/>
    </location>
</feature>
<keyword evidence="6 11" id="KW-0808">Transferase</keyword>
<name>G8TZL5_SULAD</name>
<dbReference type="InterPro" id="IPR022412">
    <property type="entry name" value="Quinolinate_PRibosylTrfase_N"/>
</dbReference>
<sequence length="342" mass="36048">MKHFQPEPRGIRSATPEEIQAGLTADVYFVGTQQILEELHLNQTDVTAEIFANHPGLLAGVEEALTLLEGLPITVEALPEGTRVETKQVVMRIRGPYKDFGVYETALLGILASSSGWATAARTMVEAASPVPVISFGARHVHPAVASVMDRAALVGGAQGASSILGARQAGQMPAGTMPHALLLMVGDTVTAAEAYDRVMPPDAPRTVLVDTFKDEAEEAIRVAAALGSRLHAIRLDTPRERGGVTPALVREIKARLALAGYPQVEIFVSGGLTPERVAELRDAGVSGFGVGSYIAGAPPLDMTMDLKEVGNRPVAKRGRIPGITPTPGLVVRLKNGVPQSL</sequence>
<dbReference type="Gene3D" id="3.90.1170.20">
    <property type="entry name" value="Quinolinate phosphoribosyl transferase, N-terminal domain"/>
    <property type="match status" value="1"/>
</dbReference>
<evidence type="ECO:0000256" key="1">
    <source>
        <dbReference type="ARBA" id="ARBA00004952"/>
    </source>
</evidence>
<evidence type="ECO:0000313" key="11">
    <source>
        <dbReference type="EMBL" id="AEW05255.1"/>
    </source>
</evidence>
<dbReference type="InterPro" id="IPR013785">
    <property type="entry name" value="Aldolase_TIM"/>
</dbReference>
<dbReference type="GO" id="GO:0004516">
    <property type="term" value="F:nicotinate phosphoribosyltransferase activity"/>
    <property type="evidence" value="ECO:0007669"/>
    <property type="project" value="UniProtKB-EC"/>
</dbReference>
<dbReference type="KEGG" id="sap:Sulac_1762"/>
<dbReference type="SUPFAM" id="SSF54675">
    <property type="entry name" value="Nicotinate/Quinolinate PRTase N-terminal domain-like"/>
    <property type="match status" value="1"/>
</dbReference>
<evidence type="ECO:0000256" key="2">
    <source>
        <dbReference type="ARBA" id="ARBA00013236"/>
    </source>
</evidence>
<dbReference type="InterPro" id="IPR036068">
    <property type="entry name" value="Nicotinate_pribotase-like_C"/>
</dbReference>
<dbReference type="STRING" id="679936.Sulac_1762"/>
<dbReference type="NCBIfam" id="NF006415">
    <property type="entry name" value="PRK08662.1"/>
    <property type="match status" value="1"/>
</dbReference>
<dbReference type="PANTHER" id="PTHR43202:SF1">
    <property type="entry name" value="NICOTINATE PHOSPHORIBOSYLTRANSFERASE"/>
    <property type="match status" value="1"/>
</dbReference>
<dbReference type="InterPro" id="IPR007229">
    <property type="entry name" value="Nic_PRibTrfase-Fam"/>
</dbReference>
<dbReference type="HOGENOM" id="CLU_043773_0_0_9"/>
<dbReference type="InterPro" id="IPR002638">
    <property type="entry name" value="Quinolinate_PRibosylTrfase_C"/>
</dbReference>
<dbReference type="EC" id="6.3.4.21" evidence="2"/>
<dbReference type="PANTHER" id="PTHR43202">
    <property type="entry name" value="NICOTINATE-NUCLEOTIDE PYROPHOSPHORYLASE"/>
    <property type="match status" value="1"/>
</dbReference>